<dbReference type="EMBL" id="DAAAMK010000028">
    <property type="protein sequence ID" value="HAA1128145.1"/>
    <property type="molecule type" value="Genomic_DNA"/>
</dbReference>
<dbReference type="InterPro" id="IPR009387">
    <property type="entry name" value="HigB-2"/>
</dbReference>
<dbReference type="Pfam" id="PF06296">
    <property type="entry name" value="RelE"/>
    <property type="match status" value="1"/>
</dbReference>
<proteinExistence type="predicted"/>
<dbReference type="AlphaFoldDB" id="A0A6W0P2Z7"/>
<comment type="caution">
    <text evidence="1">The sequence shown here is derived from an EMBL/GenBank/DDBJ whole genome shotgun (WGS) entry which is preliminary data.</text>
</comment>
<name>A0A6W0P2Z7_SALRU</name>
<evidence type="ECO:0000313" key="1">
    <source>
        <dbReference type="EMBL" id="HAA1128145.1"/>
    </source>
</evidence>
<reference evidence="1" key="1">
    <citation type="journal article" date="2018" name="Genome Biol.">
        <title>SKESA: strategic k-mer extension for scrupulous assemblies.</title>
        <authorList>
            <person name="Souvorov A."/>
            <person name="Agarwala R."/>
            <person name="Lipman D.J."/>
        </authorList>
    </citation>
    <scope>NUCLEOTIDE SEQUENCE</scope>
    <source>
        <strain evidence="1">ATCC 10717</strain>
    </source>
</reference>
<accession>A0A6W0P2Z7</accession>
<sequence length="132" mass="14840">MEMGIYLTPEFDEQRKDARIDNKVLCKAAKAIFSGLPGDHLGKYTWKKRLPVPGLGGSSNGARSIVFFNHGSNVFFFDMYLKSKLSKKSGKELEKDEIDAYCAIAEDFIAMTEKKIADLLKDNHLIEVTCDD</sequence>
<organism evidence="1">
    <name type="scientific">Salmonella enterica subsp. enterica serovar Rubislaw str. ATCC 10717</name>
    <dbReference type="NCBI Taxonomy" id="938143"/>
    <lineage>
        <taxon>Bacteria</taxon>
        <taxon>Pseudomonadati</taxon>
        <taxon>Pseudomonadota</taxon>
        <taxon>Gammaproteobacteria</taxon>
        <taxon>Enterobacterales</taxon>
        <taxon>Enterobacteriaceae</taxon>
        <taxon>Salmonella</taxon>
    </lineage>
</organism>
<reference evidence="1" key="2">
    <citation type="submission" date="2019-10" db="EMBL/GenBank/DDBJ databases">
        <authorList>
            <consortium name="NCBI Pathogen Detection Project"/>
        </authorList>
    </citation>
    <scope>NUCLEOTIDE SEQUENCE</scope>
    <source>
        <strain evidence="1">ATCC 10717</strain>
    </source>
</reference>
<protein>
    <submittedName>
        <fullName evidence="1">Type II toxin-antitoxin system RelE/ParE family toxin</fullName>
    </submittedName>
</protein>
<gene>
    <name evidence="1" type="ORF">GDL93_22075</name>
</gene>